<dbReference type="Gene3D" id="3.40.50.10140">
    <property type="entry name" value="Toll/interleukin-1 receptor homology (TIR) domain"/>
    <property type="match status" value="1"/>
</dbReference>
<dbReference type="GO" id="GO:0061809">
    <property type="term" value="F:NAD+ nucleosidase activity, cyclic ADP-ribose generating"/>
    <property type="evidence" value="ECO:0007669"/>
    <property type="project" value="UniProtKB-EC"/>
</dbReference>
<dbReference type="PANTHER" id="PTHR32009">
    <property type="entry name" value="TMV RESISTANCE PROTEIN N-LIKE"/>
    <property type="match status" value="1"/>
</dbReference>
<protein>
    <recommendedName>
        <fullName evidence="1">ADP-ribosyl cyclase/cyclic ADP-ribose hydrolase</fullName>
        <ecNumber evidence="1">3.2.2.6</ecNumber>
    </recommendedName>
</protein>
<feature type="domain" description="TIR" evidence="5">
    <location>
        <begin position="20"/>
        <end position="158"/>
    </location>
</feature>
<sequence length="170" mass="19649">MDGSNRYVPPTTKIPFQSDKRYHVFLNFRGEDVRRTFVDHLYEALSSAGLRVFLDTYELEKADIIDQSLMAAVESSAICIPVFSKGYASSVWCLREATWMLNSTGLIIPLFYDVEPTHVRFPQSDSSPYAHYFAKHYENGRFEREEIERWKQSLREISSKSGWSMELTGG</sequence>
<dbReference type="SMART" id="SM00255">
    <property type="entry name" value="TIR"/>
    <property type="match status" value="1"/>
</dbReference>
<dbReference type="EMBL" id="GCKF01042009">
    <property type="protein sequence ID" value="JAG94934.1"/>
    <property type="molecule type" value="Transcribed_RNA"/>
</dbReference>
<keyword evidence="3" id="KW-0520">NAD</keyword>
<dbReference type="InterPro" id="IPR000157">
    <property type="entry name" value="TIR_dom"/>
</dbReference>
<accession>A0A0D6QWJ8</accession>
<evidence type="ECO:0000256" key="4">
    <source>
        <dbReference type="ARBA" id="ARBA00047304"/>
    </source>
</evidence>
<evidence type="ECO:0000259" key="5">
    <source>
        <dbReference type="PROSITE" id="PS50104"/>
    </source>
</evidence>
<name>A0A0D6QWJ8_ARACU</name>
<evidence type="ECO:0000256" key="3">
    <source>
        <dbReference type="ARBA" id="ARBA00023027"/>
    </source>
</evidence>
<organism evidence="6">
    <name type="scientific">Araucaria cunninghamii</name>
    <name type="common">Hoop pine</name>
    <name type="synonym">Moreton Bay pine</name>
    <dbReference type="NCBI Taxonomy" id="56994"/>
    <lineage>
        <taxon>Eukaryota</taxon>
        <taxon>Viridiplantae</taxon>
        <taxon>Streptophyta</taxon>
        <taxon>Embryophyta</taxon>
        <taxon>Tracheophyta</taxon>
        <taxon>Spermatophyta</taxon>
        <taxon>Pinopsida</taxon>
        <taxon>Pinidae</taxon>
        <taxon>Conifers II</taxon>
        <taxon>Araucariales</taxon>
        <taxon>Araucariaceae</taxon>
        <taxon>Araucaria</taxon>
    </lineage>
</organism>
<dbReference type="GO" id="GO:0007165">
    <property type="term" value="P:signal transduction"/>
    <property type="evidence" value="ECO:0007669"/>
    <property type="project" value="InterPro"/>
</dbReference>
<evidence type="ECO:0000256" key="2">
    <source>
        <dbReference type="ARBA" id="ARBA00022801"/>
    </source>
</evidence>
<dbReference type="PROSITE" id="PS50104">
    <property type="entry name" value="TIR"/>
    <property type="match status" value="1"/>
</dbReference>
<evidence type="ECO:0000256" key="1">
    <source>
        <dbReference type="ARBA" id="ARBA00011982"/>
    </source>
</evidence>
<reference evidence="6" key="1">
    <citation type="submission" date="2015-03" db="EMBL/GenBank/DDBJ databases">
        <title>A transcriptome of Araucaria cunninghamii, an australian fine timber species.</title>
        <authorList>
            <person name="Jing Yi C.J.Y."/>
            <person name="Yin San L.Y.S."/>
            <person name="Abdul Karim S.S."/>
            <person name="Wan Azmi N.N."/>
            <person name="Hercus R.R."/>
            <person name="Croft L.L."/>
        </authorList>
    </citation>
    <scope>NUCLEOTIDE SEQUENCE</scope>
    <source>
        <strain evidence="6">MI0301</strain>
        <tissue evidence="6">Leaf</tissue>
    </source>
</reference>
<dbReference type="EC" id="3.2.2.6" evidence="1"/>
<dbReference type="PANTHER" id="PTHR32009:SF39">
    <property type="entry name" value="TIR DOMAIN-CONTAINING PROTEIN"/>
    <property type="match status" value="1"/>
</dbReference>
<evidence type="ECO:0000313" key="6">
    <source>
        <dbReference type="EMBL" id="JAG94934.1"/>
    </source>
</evidence>
<comment type="catalytic activity">
    <reaction evidence="4">
        <text>NAD(+) + H2O = ADP-D-ribose + nicotinamide + H(+)</text>
        <dbReference type="Rhea" id="RHEA:16301"/>
        <dbReference type="ChEBI" id="CHEBI:15377"/>
        <dbReference type="ChEBI" id="CHEBI:15378"/>
        <dbReference type="ChEBI" id="CHEBI:17154"/>
        <dbReference type="ChEBI" id="CHEBI:57540"/>
        <dbReference type="ChEBI" id="CHEBI:57967"/>
        <dbReference type="EC" id="3.2.2.6"/>
    </reaction>
    <physiologicalReaction direction="left-to-right" evidence="4">
        <dbReference type="Rhea" id="RHEA:16302"/>
    </physiologicalReaction>
</comment>
<dbReference type="AlphaFoldDB" id="A0A0D6QWJ8"/>
<dbReference type="SUPFAM" id="SSF52200">
    <property type="entry name" value="Toll/Interleukin receptor TIR domain"/>
    <property type="match status" value="1"/>
</dbReference>
<dbReference type="InterPro" id="IPR035897">
    <property type="entry name" value="Toll_tir_struct_dom_sf"/>
</dbReference>
<dbReference type="Pfam" id="PF01582">
    <property type="entry name" value="TIR"/>
    <property type="match status" value="1"/>
</dbReference>
<proteinExistence type="predicted"/>
<keyword evidence="2" id="KW-0378">Hydrolase</keyword>